<dbReference type="PANTHER" id="PTHR43721">
    <property type="entry name" value="ELONGATION FACTOR TU-RELATED"/>
    <property type="match status" value="1"/>
</dbReference>
<keyword evidence="2" id="KW-0342">GTP-binding</keyword>
<gene>
    <name evidence="6" type="ORF">Harvfovirus81_1</name>
</gene>
<dbReference type="GO" id="GO:0030908">
    <property type="term" value="P:protein splicing"/>
    <property type="evidence" value="ECO:0007669"/>
    <property type="project" value="InterPro"/>
</dbReference>
<keyword evidence="1" id="KW-0547">Nucleotide-binding</keyword>
<dbReference type="SUPFAM" id="SSF52540">
    <property type="entry name" value="P-loop containing nucleoside triphosphate hydrolases"/>
    <property type="match status" value="1"/>
</dbReference>
<feature type="region of interest" description="Disordered" evidence="3">
    <location>
        <begin position="670"/>
        <end position="699"/>
    </location>
</feature>
<dbReference type="EMBL" id="MK072323">
    <property type="protein sequence ID" value="AYV81933.1"/>
    <property type="molecule type" value="Genomic_DNA"/>
</dbReference>
<dbReference type="GO" id="GO:0005525">
    <property type="term" value="F:GTP binding"/>
    <property type="evidence" value="ECO:0007669"/>
    <property type="project" value="UniProtKB-KW"/>
</dbReference>
<dbReference type="InterPro" id="IPR000795">
    <property type="entry name" value="T_Tr_GTP-bd_dom"/>
</dbReference>
<dbReference type="SUPFAM" id="SSF51294">
    <property type="entry name" value="Hedgehog/intein (Hint) domain"/>
    <property type="match status" value="1"/>
</dbReference>
<dbReference type="InterPro" id="IPR009000">
    <property type="entry name" value="Transl_B-barrel_sf"/>
</dbReference>
<evidence type="ECO:0000256" key="2">
    <source>
        <dbReference type="ARBA" id="ARBA00023134"/>
    </source>
</evidence>
<dbReference type="Pfam" id="PF05203">
    <property type="entry name" value="Hom_end_hint"/>
    <property type="match status" value="1"/>
</dbReference>
<dbReference type="InterPro" id="IPR050055">
    <property type="entry name" value="EF-Tu_GTPase"/>
</dbReference>
<dbReference type="InterPro" id="IPR036844">
    <property type="entry name" value="Hint_dom_sf"/>
</dbReference>
<accession>A0A3G5A7Y3</accession>
<evidence type="ECO:0000259" key="4">
    <source>
        <dbReference type="Pfam" id="PF00009"/>
    </source>
</evidence>
<keyword evidence="6" id="KW-0648">Protein biosynthesis</keyword>
<evidence type="ECO:0000259" key="5">
    <source>
        <dbReference type="Pfam" id="PF05203"/>
    </source>
</evidence>
<evidence type="ECO:0000256" key="3">
    <source>
        <dbReference type="SAM" id="MobiDB-lite"/>
    </source>
</evidence>
<feature type="compositionally biased region" description="Basic residues" evidence="3">
    <location>
        <begin position="687"/>
        <end position="699"/>
    </location>
</feature>
<dbReference type="SUPFAM" id="SSF50465">
    <property type="entry name" value="EF-Tu/eEF-1alpha/eIF2-gamma C-terminal domain"/>
    <property type="match status" value="1"/>
</dbReference>
<dbReference type="InterPro" id="IPR027417">
    <property type="entry name" value="P-loop_NTPase"/>
</dbReference>
<dbReference type="Gene3D" id="2.170.16.10">
    <property type="entry name" value="Hedgehog/Intein (Hint) domain"/>
    <property type="match status" value="1"/>
</dbReference>
<sequence>MSADDSLSELGTTARPLRTEVAIVIAGSVDVGKCFAKGTKVIRSDGRTINVEDIKAGDTLMGDDSTPRTVLATHTGRGQLYRIKSENFPDVVVNGEHILCLKSSIQNTKQMPIELSVNNFLKLSRSEQIVLTMYTIPMELPSVAVHMDPYEFASTEYQTIPDCYKYNSKAQRHKFLLGLAQENDITSKMTKELFSDVQYIVRSLGYVPIENSYRISNKSTHVFSIVDDIVDTYYGFSLSGNKRFLLGDFRVAHNSTFIGVMKYKDLDDGNGSARIKVAKHPHEKNSGKTSDISTRLIECDDKQHGVTFVDVCGHEKFLKTTTYGINGYFPDYGFVIIAANRGILKMTREHLGILFYLEMPVVILITRVDLVADSEIYTSTLNNIVKLCKNNKKQVYVLNSDKEMKLPDDELKKKVATASETFIKLADNMSASPNIVPILTISSKTGYFLDTIRAFVNHAKPRKLWDTNTKDINGSIFYIDQVFNPHGIGVVISGILKGMTLKIGDILHLGPRGKDFAPVRIKSIHNDNRQDLSELTDHQRGCLAITCLDKKIDFNKAFIGKGMIGVYPESFTSKICYNFKAEIDILHHSSTIRPGYAPFIHAGPVCQTARLMFSKEDNDGKDALRTGDTAIVNFKFKFKPEFIETYAETGRYFFFREGTTRGRGKIISITKISDDPDPTPDPISDRSKRKYYVKGKKPR</sequence>
<protein>
    <submittedName>
        <fullName evidence="6">GTP binding translation elongation factor</fullName>
    </submittedName>
</protein>
<evidence type="ECO:0000313" key="6">
    <source>
        <dbReference type="EMBL" id="AYV81933.1"/>
    </source>
</evidence>
<keyword evidence="6" id="KW-0251">Elongation factor</keyword>
<dbReference type="PANTHER" id="PTHR43721:SF9">
    <property type="entry name" value="GTP-BINDING PROTEIN 1"/>
    <property type="match status" value="1"/>
</dbReference>
<evidence type="ECO:0000256" key="1">
    <source>
        <dbReference type="ARBA" id="ARBA00022741"/>
    </source>
</evidence>
<dbReference type="InterPro" id="IPR009001">
    <property type="entry name" value="Transl_elong_EF1A/Init_IF2_C"/>
</dbReference>
<dbReference type="GO" id="GO:0003924">
    <property type="term" value="F:GTPase activity"/>
    <property type="evidence" value="ECO:0007669"/>
    <property type="project" value="InterPro"/>
</dbReference>
<reference evidence="6" key="1">
    <citation type="submission" date="2018-10" db="EMBL/GenBank/DDBJ databases">
        <title>Hidden diversity of soil giant viruses.</title>
        <authorList>
            <person name="Schulz F."/>
            <person name="Alteio L."/>
            <person name="Goudeau D."/>
            <person name="Ryan E.M."/>
            <person name="Malmstrom R.R."/>
            <person name="Blanchard J."/>
            <person name="Woyke T."/>
        </authorList>
    </citation>
    <scope>NUCLEOTIDE SEQUENCE</scope>
    <source>
        <strain evidence="6">HAV1</strain>
    </source>
</reference>
<organism evidence="6">
    <name type="scientific">Harvfovirus sp</name>
    <dbReference type="NCBI Taxonomy" id="2487768"/>
    <lineage>
        <taxon>Viruses</taxon>
        <taxon>Varidnaviria</taxon>
        <taxon>Bamfordvirae</taxon>
        <taxon>Nucleocytoviricota</taxon>
        <taxon>Megaviricetes</taxon>
        <taxon>Imitervirales</taxon>
        <taxon>Mimiviridae</taxon>
        <taxon>Klosneuvirinae</taxon>
    </lineage>
</organism>
<feature type="domain" description="Hom-end-associated Hint" evidence="5">
    <location>
        <begin position="34"/>
        <end position="253"/>
    </location>
</feature>
<feature type="domain" description="Tr-type G" evidence="4">
    <location>
        <begin position="274"/>
        <end position="454"/>
    </location>
</feature>
<dbReference type="Pfam" id="PF00009">
    <property type="entry name" value="GTP_EFTU"/>
    <property type="match status" value="1"/>
</dbReference>
<name>A0A3G5A7Y3_9VIRU</name>
<dbReference type="SUPFAM" id="SSF50447">
    <property type="entry name" value="Translation proteins"/>
    <property type="match status" value="1"/>
</dbReference>
<dbReference type="Gene3D" id="2.40.30.10">
    <property type="entry name" value="Translation factors"/>
    <property type="match status" value="2"/>
</dbReference>
<dbReference type="InterPro" id="IPR007868">
    <property type="entry name" value="Hom_end_hint"/>
</dbReference>
<proteinExistence type="predicted"/>
<dbReference type="Gene3D" id="3.40.50.300">
    <property type="entry name" value="P-loop containing nucleotide triphosphate hydrolases"/>
    <property type="match status" value="1"/>
</dbReference>
<dbReference type="CDD" id="cd03708">
    <property type="entry name" value="GTPBP_III"/>
    <property type="match status" value="1"/>
</dbReference>